<dbReference type="Gene3D" id="3.40.50.450">
    <property type="match status" value="1"/>
</dbReference>
<evidence type="ECO:0000313" key="2">
    <source>
        <dbReference type="Proteomes" id="UP000034607"/>
    </source>
</evidence>
<comment type="caution">
    <text evidence="1">The sequence shown here is derived from an EMBL/GenBank/DDBJ whole genome shotgun (WGS) entry which is preliminary data.</text>
</comment>
<protein>
    <recommendedName>
        <fullName evidence="3">Nucleoside 2-deoxyribosyltransferase</fullName>
    </recommendedName>
</protein>
<evidence type="ECO:0000313" key="1">
    <source>
        <dbReference type="EMBL" id="KKU56423.1"/>
    </source>
</evidence>
<organism evidence="1 2">
    <name type="scientific">Candidatus Amesbacteria bacterium GW2011_GWA2_47_11</name>
    <dbReference type="NCBI Taxonomy" id="1618357"/>
    <lineage>
        <taxon>Bacteria</taxon>
        <taxon>Candidatus Amesiibacteriota</taxon>
    </lineage>
</organism>
<evidence type="ECO:0008006" key="3">
    <source>
        <dbReference type="Google" id="ProtNLM"/>
    </source>
</evidence>
<dbReference type="SUPFAM" id="SSF52309">
    <property type="entry name" value="N-(deoxy)ribosyltransferase-like"/>
    <property type="match status" value="1"/>
</dbReference>
<name>A0A0G1TQH8_9BACT</name>
<reference evidence="1 2" key="1">
    <citation type="journal article" date="2015" name="Nature">
        <title>rRNA introns, odd ribosomes, and small enigmatic genomes across a large radiation of phyla.</title>
        <authorList>
            <person name="Brown C.T."/>
            <person name="Hug L.A."/>
            <person name="Thomas B.C."/>
            <person name="Sharon I."/>
            <person name="Castelle C.J."/>
            <person name="Singh A."/>
            <person name="Wilkins M.J."/>
            <person name="Williams K.H."/>
            <person name="Banfield J.F."/>
        </authorList>
    </citation>
    <scope>NUCLEOTIDE SEQUENCE [LARGE SCALE GENOMIC DNA]</scope>
</reference>
<proteinExistence type="predicted"/>
<accession>A0A0G1TQH8</accession>
<gene>
    <name evidence="1" type="ORF">UX78_C0009G0035</name>
</gene>
<dbReference type="AlphaFoldDB" id="A0A0G1TQH8"/>
<dbReference type="EMBL" id="LCNM01000009">
    <property type="protein sequence ID" value="KKU56423.1"/>
    <property type="molecule type" value="Genomic_DNA"/>
</dbReference>
<sequence>MAGKVPKGDKDTEGFINWRTKWSEVLLKVFEDAQIIDPYDPDLDEGDFLQVVGQDFGYIKRASLIVVNAEEKIGAGTAMEMVTAKYFKKPVITVIPKDTHHRRSNVVFHGKLVDDWIHPFIWHFSDIVVESVDEIEDIKKKLESTEIKGISIIDEAIEYASSLK</sequence>
<dbReference type="Proteomes" id="UP000034607">
    <property type="component" value="Unassembled WGS sequence"/>
</dbReference>